<dbReference type="WBParaSite" id="OFLC_0000506201-mRNA-1">
    <property type="protein sequence ID" value="OFLC_0000506201-mRNA-1"/>
    <property type="gene ID" value="OFLC_0000506201"/>
</dbReference>
<sequence length="163" mass="18821">MLEDCTPHPVWPSLIRNGSTIPILQPANILFQNLKGQMQLEEREEKKASSTVICPYSEDHPHVIPVCDILLHLAKCRRLYYKRYGIKTELKRCKYNGCHYVLAPEVMLHELICHSRTLYQKCKQNMRYPPVPLQTAISFSNLNGLMQGLSSESDDHPDLILFD</sequence>
<proteinExistence type="predicted"/>
<evidence type="ECO:0000313" key="3">
    <source>
        <dbReference type="WBParaSite" id="OFLC_0000506201-mRNA-1"/>
    </source>
</evidence>
<dbReference type="STRING" id="387005.A0A183HC51"/>
<dbReference type="Proteomes" id="UP000267606">
    <property type="component" value="Unassembled WGS sequence"/>
</dbReference>
<evidence type="ECO:0000313" key="2">
    <source>
        <dbReference type="Proteomes" id="UP000267606"/>
    </source>
</evidence>
<keyword evidence="2" id="KW-1185">Reference proteome</keyword>
<organism evidence="3">
    <name type="scientific">Onchocerca flexuosa</name>
    <dbReference type="NCBI Taxonomy" id="387005"/>
    <lineage>
        <taxon>Eukaryota</taxon>
        <taxon>Metazoa</taxon>
        <taxon>Ecdysozoa</taxon>
        <taxon>Nematoda</taxon>
        <taxon>Chromadorea</taxon>
        <taxon>Rhabditida</taxon>
        <taxon>Spirurina</taxon>
        <taxon>Spiruromorpha</taxon>
        <taxon>Filarioidea</taxon>
        <taxon>Onchocercidae</taxon>
        <taxon>Onchocerca</taxon>
    </lineage>
</organism>
<reference evidence="3" key="1">
    <citation type="submission" date="2016-06" db="UniProtKB">
        <authorList>
            <consortium name="WormBaseParasite"/>
        </authorList>
    </citation>
    <scope>IDENTIFICATION</scope>
</reference>
<name>A0A183HC51_9BILA</name>
<reference evidence="1 2" key="2">
    <citation type="submission" date="2018-11" db="EMBL/GenBank/DDBJ databases">
        <authorList>
            <consortium name="Pathogen Informatics"/>
        </authorList>
    </citation>
    <scope>NUCLEOTIDE SEQUENCE [LARGE SCALE GENOMIC DNA]</scope>
</reference>
<dbReference type="AlphaFoldDB" id="A0A183HC51"/>
<accession>A0A183HC51</accession>
<protein>
    <submittedName>
        <fullName evidence="3">CHHC U11-48K-type domain-containing protein</fullName>
    </submittedName>
</protein>
<gene>
    <name evidence="1" type="ORF">OFLC_LOCUS5063</name>
</gene>
<dbReference type="EMBL" id="UZAJ01004162">
    <property type="protein sequence ID" value="VDO41931.1"/>
    <property type="molecule type" value="Genomic_DNA"/>
</dbReference>
<evidence type="ECO:0000313" key="1">
    <source>
        <dbReference type="EMBL" id="VDO41931.1"/>
    </source>
</evidence>